<reference evidence="2 3" key="1">
    <citation type="submission" date="2017-06" db="EMBL/GenBank/DDBJ databases">
        <title>A platform for efficient transgenesis in Macrostomum lignano, a flatworm model organism for stem cell research.</title>
        <authorList>
            <person name="Berezikov E."/>
        </authorList>
    </citation>
    <scope>NUCLEOTIDE SEQUENCE [LARGE SCALE GENOMIC DNA]</scope>
    <source>
        <strain evidence="2">DV1</strain>
        <tissue evidence="2">Whole organism</tissue>
    </source>
</reference>
<dbReference type="InterPro" id="IPR001279">
    <property type="entry name" value="Metallo-B-lactamas"/>
</dbReference>
<dbReference type="Gene3D" id="3.60.15.10">
    <property type="entry name" value="Ribonuclease Z/Hydroxyacylglutathione hydrolase-like"/>
    <property type="match status" value="1"/>
</dbReference>
<proteinExistence type="predicted"/>
<keyword evidence="3" id="KW-1185">Reference proteome</keyword>
<dbReference type="GO" id="GO:0070290">
    <property type="term" value="F:N-acylphosphatidylethanolamine-specific phospholipase D activity"/>
    <property type="evidence" value="ECO:0007669"/>
    <property type="project" value="TreeGrafter"/>
</dbReference>
<organism evidence="2 3">
    <name type="scientific">Macrostomum lignano</name>
    <dbReference type="NCBI Taxonomy" id="282301"/>
    <lineage>
        <taxon>Eukaryota</taxon>
        <taxon>Metazoa</taxon>
        <taxon>Spiralia</taxon>
        <taxon>Lophotrochozoa</taxon>
        <taxon>Platyhelminthes</taxon>
        <taxon>Rhabditophora</taxon>
        <taxon>Macrostomorpha</taxon>
        <taxon>Macrostomida</taxon>
        <taxon>Macrostomidae</taxon>
        <taxon>Macrostomum</taxon>
    </lineage>
</organism>
<feature type="domain" description="Metallo-beta-lactamase" evidence="1">
    <location>
        <begin position="133"/>
        <end position="336"/>
    </location>
</feature>
<sequence length="379" mass="42602">SPSCKMGASISRDNCQCVATPQLEPMPAATDPLALDSRLVKPQRWEPKLFGWTLLTQFSNPWEFPLPSPLRYLMFLMSSRYRNRPPVPDPRELDIRLPVTRPDFSLSLGDNKSVSVTWLGHASCLFTFPNEVRVLFDPLLGSRASPVSWIGPQRQRPAPCSPEQLPNLLAVCISHNHFDHMDRATLNQLRELQPWLHFYVPVGDAWWMTKYCGVPANQVHELSWWESVVLPESNLEIIFTPSSHWSGRNLFDKNCSLWGSYVLRHGNSAVFFGGDTGYQADVFKQIGRLYGPMKLAAIPIGAYQPRDVFEAQHVSPIEAVKIHQDVKSEKSVGIHWGTFCLSTTEALLQPPDDLKSALDEAGLPRDCFVTVRPGGSLTV</sequence>
<evidence type="ECO:0000259" key="1">
    <source>
        <dbReference type="Pfam" id="PF12706"/>
    </source>
</evidence>
<evidence type="ECO:0000313" key="2">
    <source>
        <dbReference type="EMBL" id="PAA72415.1"/>
    </source>
</evidence>
<dbReference type="GO" id="GO:0070291">
    <property type="term" value="P:N-acylethanolamine metabolic process"/>
    <property type="evidence" value="ECO:0007669"/>
    <property type="project" value="TreeGrafter"/>
</dbReference>
<dbReference type="STRING" id="282301.A0A267FF55"/>
<dbReference type="GO" id="GO:0070292">
    <property type="term" value="P:N-acylphosphatidylethanolamine metabolic process"/>
    <property type="evidence" value="ECO:0007669"/>
    <property type="project" value="TreeGrafter"/>
</dbReference>
<dbReference type="Pfam" id="PF12706">
    <property type="entry name" value="Lactamase_B_2"/>
    <property type="match status" value="1"/>
</dbReference>
<name>A0A267FF55_9PLAT</name>
<dbReference type="PANTHER" id="PTHR15032:SF4">
    <property type="entry name" value="N-ACYL-PHOSPHATIDYLETHANOLAMINE-HYDROLYZING PHOSPHOLIPASE D"/>
    <property type="match status" value="1"/>
</dbReference>
<dbReference type="InterPro" id="IPR036866">
    <property type="entry name" value="RibonucZ/Hydroxyglut_hydro"/>
</dbReference>
<accession>A0A267FF55</accession>
<dbReference type="PANTHER" id="PTHR15032">
    <property type="entry name" value="N-ACYL-PHOSPHATIDYLETHANOLAMINE-HYDROLYZING PHOSPHOLIPASE D"/>
    <property type="match status" value="1"/>
</dbReference>
<evidence type="ECO:0000313" key="3">
    <source>
        <dbReference type="Proteomes" id="UP000215902"/>
    </source>
</evidence>
<dbReference type="GO" id="GO:0005737">
    <property type="term" value="C:cytoplasm"/>
    <property type="evidence" value="ECO:0007669"/>
    <property type="project" value="TreeGrafter"/>
</dbReference>
<protein>
    <recommendedName>
        <fullName evidence="1">Metallo-beta-lactamase domain-containing protein</fullName>
    </recommendedName>
</protein>
<dbReference type="AlphaFoldDB" id="A0A267FF55"/>
<dbReference type="OrthoDB" id="332863at2759"/>
<feature type="non-terminal residue" evidence="2">
    <location>
        <position position="1"/>
    </location>
</feature>
<dbReference type="Proteomes" id="UP000215902">
    <property type="component" value="Unassembled WGS sequence"/>
</dbReference>
<comment type="caution">
    <text evidence="2">The sequence shown here is derived from an EMBL/GenBank/DDBJ whole genome shotgun (WGS) entry which is preliminary data.</text>
</comment>
<dbReference type="SUPFAM" id="SSF56281">
    <property type="entry name" value="Metallo-hydrolase/oxidoreductase"/>
    <property type="match status" value="1"/>
</dbReference>
<dbReference type="EMBL" id="NIVC01001095">
    <property type="protein sequence ID" value="PAA72415.1"/>
    <property type="molecule type" value="Genomic_DNA"/>
</dbReference>
<gene>
    <name evidence="2" type="ORF">BOX15_Mlig028902g1</name>
</gene>